<dbReference type="PANTHER" id="PTHR30290:SF65">
    <property type="entry name" value="MONOACYL PHOSPHATIDYLINOSITOL TETRAMANNOSIDE-BINDING PROTEIN LPQW-RELATED"/>
    <property type="match status" value="1"/>
</dbReference>
<dbReference type="InterPro" id="IPR030678">
    <property type="entry name" value="Peptide/Ni-bd"/>
</dbReference>
<organism evidence="3 4">
    <name type="scientific">Gleimia coleocanis DSM 15436</name>
    <dbReference type="NCBI Taxonomy" id="525245"/>
    <lineage>
        <taxon>Bacteria</taxon>
        <taxon>Bacillati</taxon>
        <taxon>Actinomycetota</taxon>
        <taxon>Actinomycetes</taxon>
        <taxon>Actinomycetales</taxon>
        <taxon>Actinomycetaceae</taxon>
        <taxon>Gleimia</taxon>
    </lineage>
</organism>
<gene>
    <name evidence="3" type="ORF">HMPREF0044_0634</name>
</gene>
<dbReference type="PIRSF" id="PIRSF002741">
    <property type="entry name" value="MppA"/>
    <property type="match status" value="1"/>
</dbReference>
<proteinExistence type="predicted"/>
<dbReference type="InterPro" id="IPR039424">
    <property type="entry name" value="SBP_5"/>
</dbReference>
<dbReference type="EMBL" id="ACFG01000029">
    <property type="protein sequence ID" value="EEH64163.1"/>
    <property type="molecule type" value="Genomic_DNA"/>
</dbReference>
<feature type="chain" id="PRO_5039133495" evidence="1">
    <location>
        <begin position="34"/>
        <end position="566"/>
    </location>
</feature>
<dbReference type="Pfam" id="PF00496">
    <property type="entry name" value="SBP_bac_5"/>
    <property type="match status" value="1"/>
</dbReference>
<keyword evidence="4" id="KW-1185">Reference proteome</keyword>
<dbReference type="PROSITE" id="PS51257">
    <property type="entry name" value="PROKAR_LIPOPROTEIN"/>
    <property type="match status" value="1"/>
</dbReference>
<evidence type="ECO:0000256" key="1">
    <source>
        <dbReference type="SAM" id="SignalP"/>
    </source>
</evidence>
<feature type="domain" description="Solute-binding protein family 5" evidence="2">
    <location>
        <begin position="123"/>
        <end position="481"/>
    </location>
</feature>
<dbReference type="eggNOG" id="COG0747">
    <property type="taxonomic scope" value="Bacteria"/>
</dbReference>
<evidence type="ECO:0000313" key="3">
    <source>
        <dbReference type="EMBL" id="EEH64163.1"/>
    </source>
</evidence>
<dbReference type="SUPFAM" id="SSF53850">
    <property type="entry name" value="Periplasmic binding protein-like II"/>
    <property type="match status" value="1"/>
</dbReference>
<reference evidence="3 4" key="1">
    <citation type="submission" date="2009-01" db="EMBL/GenBank/DDBJ databases">
        <authorList>
            <person name="Qin X."/>
            <person name="Bachman B."/>
            <person name="Battles P."/>
            <person name="Bell A."/>
            <person name="Bess C."/>
            <person name="Bickham C."/>
            <person name="Chaboub L."/>
            <person name="Chen D."/>
            <person name="Coyle M."/>
            <person name="Deiros D.R."/>
            <person name="Dinh H."/>
            <person name="Forbes L."/>
            <person name="Fowler G."/>
            <person name="Francisco L."/>
            <person name="Fu Q."/>
            <person name="Gubbala S."/>
            <person name="Hale W."/>
            <person name="Han Y."/>
            <person name="Hemphill L."/>
            <person name="Highlander S.K."/>
            <person name="Hirani K."/>
            <person name="Hogues M."/>
            <person name="Jackson L."/>
            <person name="Jakkamsetti A."/>
            <person name="Javaid M."/>
            <person name="Jiang H."/>
            <person name="Korchina V."/>
            <person name="Kovar C."/>
            <person name="Lara F."/>
            <person name="Lee S."/>
            <person name="Mata R."/>
            <person name="Mathew T."/>
            <person name="Moen C."/>
            <person name="Morales K."/>
            <person name="Munidasa M."/>
            <person name="Nazareth L."/>
            <person name="Ngo R."/>
            <person name="Nguyen L."/>
            <person name="Okwuonu G."/>
            <person name="Ongeri F."/>
            <person name="Patil S."/>
            <person name="Petrosino J."/>
            <person name="Pham C."/>
            <person name="Pham P."/>
            <person name="Pu L.-L."/>
            <person name="Puazo M."/>
            <person name="Raj R."/>
            <person name="Reid J."/>
            <person name="Rouhana J."/>
            <person name="Saada N."/>
            <person name="Shang Y."/>
            <person name="Simmons D."/>
            <person name="Thornton R."/>
            <person name="Warren J."/>
            <person name="Weissenberger G."/>
            <person name="Zhang J."/>
            <person name="Zhang L."/>
            <person name="Zhou C."/>
            <person name="Zhu D."/>
            <person name="Muzny D."/>
            <person name="Worley K."/>
            <person name="Gibbs R."/>
        </authorList>
    </citation>
    <scope>NUCLEOTIDE SEQUENCE [LARGE SCALE GENOMIC DNA]</scope>
    <source>
        <strain evidence="3 4">DSM 15436</strain>
    </source>
</reference>
<dbReference type="GO" id="GO:0043190">
    <property type="term" value="C:ATP-binding cassette (ABC) transporter complex"/>
    <property type="evidence" value="ECO:0007669"/>
    <property type="project" value="InterPro"/>
</dbReference>
<dbReference type="HOGENOM" id="CLU_017028_11_1_11"/>
<comment type="caution">
    <text evidence="3">The sequence shown here is derived from an EMBL/GenBank/DDBJ whole genome shotgun (WGS) entry which is preliminary data.</text>
</comment>
<name>C0VZP4_9ACTO</name>
<dbReference type="GO" id="GO:0015833">
    <property type="term" value="P:peptide transport"/>
    <property type="evidence" value="ECO:0007669"/>
    <property type="project" value="TreeGrafter"/>
</dbReference>
<dbReference type="Gene3D" id="3.90.76.10">
    <property type="entry name" value="Dipeptide-binding Protein, Domain 1"/>
    <property type="match status" value="1"/>
</dbReference>
<feature type="signal peptide" evidence="1">
    <location>
        <begin position="1"/>
        <end position="33"/>
    </location>
</feature>
<dbReference type="AlphaFoldDB" id="C0VZP4"/>
<dbReference type="PANTHER" id="PTHR30290">
    <property type="entry name" value="PERIPLASMIC BINDING COMPONENT OF ABC TRANSPORTER"/>
    <property type="match status" value="1"/>
</dbReference>
<evidence type="ECO:0000259" key="2">
    <source>
        <dbReference type="Pfam" id="PF00496"/>
    </source>
</evidence>
<dbReference type="Proteomes" id="UP000010301">
    <property type="component" value="Unassembled WGS sequence"/>
</dbReference>
<dbReference type="Gene3D" id="3.10.105.10">
    <property type="entry name" value="Dipeptide-binding Protein, Domain 3"/>
    <property type="match status" value="1"/>
</dbReference>
<dbReference type="GO" id="GO:0042597">
    <property type="term" value="C:periplasmic space"/>
    <property type="evidence" value="ECO:0007669"/>
    <property type="project" value="UniProtKB-ARBA"/>
</dbReference>
<accession>C0VZP4</accession>
<dbReference type="STRING" id="525245.HMPREF0044_0634"/>
<evidence type="ECO:0000313" key="4">
    <source>
        <dbReference type="Proteomes" id="UP000010301"/>
    </source>
</evidence>
<dbReference type="CDD" id="cd08501">
    <property type="entry name" value="PBP2_Lpqw"/>
    <property type="match status" value="1"/>
</dbReference>
<dbReference type="GO" id="GO:1904680">
    <property type="term" value="F:peptide transmembrane transporter activity"/>
    <property type="evidence" value="ECO:0007669"/>
    <property type="project" value="TreeGrafter"/>
</dbReference>
<keyword evidence="1" id="KW-0732">Signal</keyword>
<protein>
    <submittedName>
        <fullName evidence="3">ABC transporter, substrate-binding protein, family 5</fullName>
    </submittedName>
</protein>
<sequence length="566" mass="62030">MKYLEVKVQRSTHALVAVAAVAMLGLSACGGGAQTAATVDAPALSDINPKDRSELAEGGNLRIGLTGMPTQWNYIAAGGADNNLSQILAFTAPANFILDEAAVATPNPNYVTDVEVSEPDVTPQVVTLKLNPEAKWNSGKSITWADYDATVKACNGENEAFDCASTDGYNQVAKVEKGADEFEVKITFKSTYPDWRAAFSTVFAADAVTDPKVFAEGQLDGLNNEWQAGPFVVDKIDKNTQRVYLKRNDKWWGEKAILDTVEFHALEGDLVASAFGNSETDVASTLATADQLQKAMQRQDHTIRKAGSPQWRHFTFNSQSGLLADKALRQAIVRGINRVAIAESDLVGLPVEPQKLMLGNHFFMPGQEGYEDNSGDFAYDPERAAKELDELGWKLEDGKKFRMKDGQELKVEYAMLTGIVTSENEGKLFQSDMEKIGVNVVFKNVPPADFGKTLQEGNFGIIAFTWVGTPYPMNNIGQIYGCESESNYSKVCSKEIEKNRELADVELDKQKRIGYANAADKAIWDEVMTLPLYRRMEFTAVPADLANYGAFGNVSIQPENVGFVKK</sequence>
<dbReference type="InterPro" id="IPR000914">
    <property type="entry name" value="SBP_5_dom"/>
</dbReference>
<dbReference type="Gene3D" id="3.40.190.10">
    <property type="entry name" value="Periplasmic binding protein-like II"/>
    <property type="match status" value="1"/>
</dbReference>